<dbReference type="PANTHER" id="PTHR15108">
    <property type="entry name" value="N-ACYLGLUCOSAMINE-2-EPIMERASE"/>
    <property type="match status" value="1"/>
</dbReference>
<dbReference type="Pfam" id="PF07221">
    <property type="entry name" value="GlcNAc_2-epim"/>
    <property type="match status" value="1"/>
</dbReference>
<dbReference type="GO" id="GO:0005975">
    <property type="term" value="P:carbohydrate metabolic process"/>
    <property type="evidence" value="ECO:0007669"/>
    <property type="project" value="InterPro"/>
</dbReference>
<dbReference type="Proteomes" id="UP000219993">
    <property type="component" value="Chromosome"/>
</dbReference>
<sequence>MNVYDPAFLRAQVRKTMAFYHPRAIDPHGGFFHYLADYGSVLDRGHRHLVSSARYVVTYARYARHGGGDEYRHWARHGLAYLEKAHFQTATQGYAWTLQDGAVEDDTQHCYGLAFVLLAYAEALRAGIPEAEGGLRATHALMQRRFWEPHWQRFADEADGHWRLSSYRGQNANMHACEALIAAFEATGDVAFLDQALAIARAITAAGGAHPEGWIWEHYDARWRPDWDYNRHDPAHLFRPWGYQVGHQTEWAKLLVMLERLRPEPWLLPTAERLFLSSVRAGWDREHGGLVYGLDPAGRVCDGDKYYWVQAESLAAAALVGLRTGRAVYRRWYERLWDFGWHRFIDHRHGGWYRILTPDNRRVSTVKSPAGKVDYHTMGACHDVLEALSRRHVSSS</sequence>
<protein>
    <submittedName>
        <fullName evidence="3">D-mannose isomerase</fullName>
    </submittedName>
</protein>
<dbReference type="InterPro" id="IPR008928">
    <property type="entry name" value="6-hairpin_glycosidase_sf"/>
</dbReference>
<organism evidence="3 4">
    <name type="scientific">Halomonas beimenensis</name>
    <dbReference type="NCBI Taxonomy" id="475662"/>
    <lineage>
        <taxon>Bacteria</taxon>
        <taxon>Pseudomonadati</taxon>
        <taxon>Pseudomonadota</taxon>
        <taxon>Gammaproteobacteria</taxon>
        <taxon>Oceanospirillales</taxon>
        <taxon>Halomonadaceae</taxon>
        <taxon>Halomonas</taxon>
    </lineage>
</organism>
<dbReference type="OrthoDB" id="9806359at2"/>
<name>A0A291P9B6_9GAMM</name>
<dbReference type="InterPro" id="IPR010819">
    <property type="entry name" value="AGE/CE"/>
</dbReference>
<proteinExistence type="inferred from homology"/>
<keyword evidence="4" id="KW-1185">Reference proteome</keyword>
<dbReference type="SUPFAM" id="SSF48208">
    <property type="entry name" value="Six-hairpin glycosidases"/>
    <property type="match status" value="1"/>
</dbReference>
<evidence type="ECO:0000256" key="2">
    <source>
        <dbReference type="ARBA" id="ARBA00023235"/>
    </source>
</evidence>
<dbReference type="InterPro" id="IPR012341">
    <property type="entry name" value="6hp_glycosidase-like_sf"/>
</dbReference>
<dbReference type="FunFam" id="1.50.10.10:FF:000057">
    <property type="entry name" value="N-acylglucosamine 2-epimerase"/>
    <property type="match status" value="1"/>
</dbReference>
<evidence type="ECO:0000313" key="3">
    <source>
        <dbReference type="EMBL" id="ATJ83474.1"/>
    </source>
</evidence>
<accession>A0A291P9B6</accession>
<dbReference type="EMBL" id="CP021435">
    <property type="protein sequence ID" value="ATJ83474.1"/>
    <property type="molecule type" value="Genomic_DNA"/>
</dbReference>
<comment type="similarity">
    <text evidence="1">Belongs to the N-acylglucosamine 2-epimerase family.</text>
</comment>
<dbReference type="RefSeq" id="WP_097789787.1">
    <property type="nucleotide sequence ID" value="NZ_CP021435.1"/>
</dbReference>
<keyword evidence="2 3" id="KW-0413">Isomerase</keyword>
<dbReference type="GO" id="GO:0016853">
    <property type="term" value="F:isomerase activity"/>
    <property type="evidence" value="ECO:0007669"/>
    <property type="project" value="UniProtKB-KW"/>
</dbReference>
<evidence type="ECO:0000256" key="1">
    <source>
        <dbReference type="ARBA" id="ARBA00008558"/>
    </source>
</evidence>
<dbReference type="AlphaFoldDB" id="A0A291P9B6"/>
<reference evidence="3 4" key="1">
    <citation type="journal article" date="2017" name="Sci. Rep.">
        <title>Revealing the Saline Adaptation Strategies of the Halophilic Bacterium Halomonas beimenensis through High-throughput Omics and Transposon Mutagenesis Approaches.</title>
        <authorList>
            <person name="Chen Y.H."/>
            <person name="Lin S.S."/>
            <person name="Shyu Y.T."/>
        </authorList>
    </citation>
    <scope>NUCLEOTIDE SEQUENCE [LARGE SCALE GENOMIC DNA]</scope>
    <source>
        <strain evidence="3 4">NTU-111</strain>
    </source>
</reference>
<evidence type="ECO:0000313" key="4">
    <source>
        <dbReference type="Proteomes" id="UP000219993"/>
    </source>
</evidence>
<dbReference type="Gene3D" id="1.50.10.10">
    <property type="match status" value="1"/>
</dbReference>
<gene>
    <name evidence="3" type="ORF">BEI_2487</name>
</gene>
<dbReference type="KEGG" id="hbe:BEI_2487"/>